<dbReference type="Proteomes" id="UP000230790">
    <property type="component" value="Unassembled WGS sequence"/>
</dbReference>
<dbReference type="InterPro" id="IPR036615">
    <property type="entry name" value="Mur_ligase_C_dom_sf"/>
</dbReference>
<dbReference type="Gene3D" id="3.90.190.20">
    <property type="entry name" value="Mur ligase, C-terminal domain"/>
    <property type="match status" value="1"/>
</dbReference>
<evidence type="ECO:0000256" key="7">
    <source>
        <dbReference type="ARBA" id="ARBA00022842"/>
    </source>
</evidence>
<dbReference type="Pfam" id="PF08245">
    <property type="entry name" value="Mur_ligase_M"/>
    <property type="match status" value="1"/>
</dbReference>
<sequence>MDFSSAVAYIHGLDRVGTPQHTHTYAFQHGIARARHLLERLGGAPTATRRCVLIAGSKGKGSTAMMLSAALSAAGYRVGVFTGPHLLSPLERFIVSQHAQPTQMSEAQFATYAAQIAHIVNTWDRPALGLPTRFEAFTAMAYHWFEAQGVDIAVMEIGIGGRHDAVNLAEPIISVITNISLEHTQMLGRTLAEIAYAKAGVLRADSAGVIAPQAEEVTRVLWGEARRLGSLERLYFAEACCSVTCAGIHIGATASESGQWLRVQMRDACADATSAEADGHALLFCPLLGRFQLENAATAITALRVLRARDYRINSADLRRGFAGLRWPGRFQVLHRDPLIIADGAHTPYSMSQLCASLQEYFPGRRIHFIIGALRDKDTRGILQEAARVAISLTFTDMNTHRAVSAEQLLATWQRLDSSHPPSDAQQGPAVPRAFTASAVASAVRQTLARAARNDVICIAGSLHLAALAIESAKDFA</sequence>
<dbReference type="InterPro" id="IPR004101">
    <property type="entry name" value="Mur_ligase_C"/>
</dbReference>
<keyword evidence="3" id="KW-0436">Ligase</keyword>
<dbReference type="Gene3D" id="3.40.1190.10">
    <property type="entry name" value="Mur-like, catalytic domain"/>
    <property type="match status" value="1"/>
</dbReference>
<evidence type="ECO:0000256" key="2">
    <source>
        <dbReference type="ARBA" id="ARBA00013025"/>
    </source>
</evidence>
<dbReference type="GO" id="GO:0004326">
    <property type="term" value="F:tetrahydrofolylpolyglutamate synthase activity"/>
    <property type="evidence" value="ECO:0007669"/>
    <property type="project" value="UniProtKB-EC"/>
</dbReference>
<dbReference type="EMBL" id="PGTN01000035">
    <property type="protein sequence ID" value="PJF47790.1"/>
    <property type="molecule type" value="Genomic_DNA"/>
</dbReference>
<evidence type="ECO:0000256" key="5">
    <source>
        <dbReference type="ARBA" id="ARBA00022741"/>
    </source>
</evidence>
<dbReference type="GO" id="GO:0005737">
    <property type="term" value="C:cytoplasm"/>
    <property type="evidence" value="ECO:0007669"/>
    <property type="project" value="TreeGrafter"/>
</dbReference>
<dbReference type="NCBIfam" id="TIGR01499">
    <property type="entry name" value="folC"/>
    <property type="match status" value="1"/>
</dbReference>
<gene>
    <name evidence="12" type="ORF">CUN48_06830</name>
</gene>
<protein>
    <recommendedName>
        <fullName evidence="2">tetrahydrofolate synthase</fullName>
        <ecNumber evidence="2">6.3.2.17</ecNumber>
    </recommendedName>
    <alternativeName>
        <fullName evidence="8">Tetrahydrofolylpolyglutamate synthase</fullName>
    </alternativeName>
</protein>
<dbReference type="EC" id="6.3.2.17" evidence="2"/>
<dbReference type="SUPFAM" id="SSF53623">
    <property type="entry name" value="MurD-like peptide ligases, catalytic domain"/>
    <property type="match status" value="1"/>
</dbReference>
<dbReference type="Pfam" id="PF02875">
    <property type="entry name" value="Mur_ligase_C"/>
    <property type="match status" value="1"/>
</dbReference>
<keyword evidence="5" id="KW-0547">Nucleotide-binding</keyword>
<dbReference type="InterPro" id="IPR036565">
    <property type="entry name" value="Mur-like_cat_sf"/>
</dbReference>
<dbReference type="InterPro" id="IPR013221">
    <property type="entry name" value="Mur_ligase_cen"/>
</dbReference>
<keyword evidence="6" id="KW-0067">ATP-binding</keyword>
<dbReference type="PANTHER" id="PTHR11136:SF0">
    <property type="entry name" value="DIHYDROFOLATE SYNTHETASE-RELATED"/>
    <property type="match status" value="1"/>
</dbReference>
<feature type="domain" description="Mur ligase central" evidence="11">
    <location>
        <begin position="54"/>
        <end position="302"/>
    </location>
</feature>
<dbReference type="AlphaFoldDB" id="A0A2M8QDC0"/>
<proteinExistence type="inferred from homology"/>
<keyword evidence="7" id="KW-0460">Magnesium</keyword>
<evidence type="ECO:0000259" key="11">
    <source>
        <dbReference type="Pfam" id="PF08245"/>
    </source>
</evidence>
<comment type="caution">
    <text evidence="12">The sequence shown here is derived from an EMBL/GenBank/DDBJ whole genome shotgun (WGS) entry which is preliminary data.</text>
</comment>
<feature type="domain" description="Mur ligase C-terminal" evidence="10">
    <location>
        <begin position="329"/>
        <end position="462"/>
    </location>
</feature>
<comment type="catalytic activity">
    <reaction evidence="9">
        <text>(6S)-5,6,7,8-tetrahydrofolyl-(gamma-L-Glu)(n) + L-glutamate + ATP = (6S)-5,6,7,8-tetrahydrofolyl-(gamma-L-Glu)(n+1) + ADP + phosphate + H(+)</text>
        <dbReference type="Rhea" id="RHEA:10580"/>
        <dbReference type="Rhea" id="RHEA-COMP:14738"/>
        <dbReference type="Rhea" id="RHEA-COMP:14740"/>
        <dbReference type="ChEBI" id="CHEBI:15378"/>
        <dbReference type="ChEBI" id="CHEBI:29985"/>
        <dbReference type="ChEBI" id="CHEBI:30616"/>
        <dbReference type="ChEBI" id="CHEBI:43474"/>
        <dbReference type="ChEBI" id="CHEBI:141005"/>
        <dbReference type="ChEBI" id="CHEBI:456216"/>
        <dbReference type="EC" id="6.3.2.17"/>
    </reaction>
</comment>
<dbReference type="PIRSF" id="PIRSF001563">
    <property type="entry name" value="Folylpolyglu_synth"/>
    <property type="match status" value="1"/>
</dbReference>
<dbReference type="GO" id="GO:0005524">
    <property type="term" value="F:ATP binding"/>
    <property type="evidence" value="ECO:0007669"/>
    <property type="project" value="UniProtKB-KW"/>
</dbReference>
<dbReference type="GO" id="GO:0046872">
    <property type="term" value="F:metal ion binding"/>
    <property type="evidence" value="ECO:0007669"/>
    <property type="project" value="UniProtKB-KW"/>
</dbReference>
<comment type="similarity">
    <text evidence="1">Belongs to the folylpolyglutamate synthase family.</text>
</comment>
<evidence type="ECO:0000256" key="9">
    <source>
        <dbReference type="ARBA" id="ARBA00047493"/>
    </source>
</evidence>
<dbReference type="SUPFAM" id="SSF53244">
    <property type="entry name" value="MurD-like peptide ligases, peptide-binding domain"/>
    <property type="match status" value="1"/>
</dbReference>
<evidence type="ECO:0000313" key="12">
    <source>
        <dbReference type="EMBL" id="PJF47790.1"/>
    </source>
</evidence>
<keyword evidence="4" id="KW-0479">Metal-binding</keyword>
<accession>A0A2M8QDC0</accession>
<evidence type="ECO:0000256" key="4">
    <source>
        <dbReference type="ARBA" id="ARBA00022723"/>
    </source>
</evidence>
<evidence type="ECO:0000256" key="8">
    <source>
        <dbReference type="ARBA" id="ARBA00030592"/>
    </source>
</evidence>
<evidence type="ECO:0000256" key="3">
    <source>
        <dbReference type="ARBA" id="ARBA00022598"/>
    </source>
</evidence>
<reference evidence="12 13" key="1">
    <citation type="submission" date="2017-11" db="EMBL/GenBank/DDBJ databases">
        <title>Evolution of Phototrophy in the Chloroflexi Phylum Driven by Horizontal Gene Transfer.</title>
        <authorList>
            <person name="Ward L.M."/>
            <person name="Hemp J."/>
            <person name="Shih P.M."/>
            <person name="Mcglynn S.E."/>
            <person name="Fischer W."/>
        </authorList>
    </citation>
    <scope>NUCLEOTIDE SEQUENCE [LARGE SCALE GENOMIC DNA]</scope>
    <source>
        <strain evidence="12">JP3_7</strain>
    </source>
</reference>
<organism evidence="12 13">
    <name type="scientific">Candidatus Thermofonsia Clade 3 bacterium</name>
    <dbReference type="NCBI Taxonomy" id="2364212"/>
    <lineage>
        <taxon>Bacteria</taxon>
        <taxon>Bacillati</taxon>
        <taxon>Chloroflexota</taxon>
        <taxon>Candidatus Thermofontia</taxon>
        <taxon>Candidatus Thermofonsia Clade 3</taxon>
    </lineage>
</organism>
<dbReference type="GO" id="GO:0008841">
    <property type="term" value="F:dihydrofolate synthase activity"/>
    <property type="evidence" value="ECO:0007669"/>
    <property type="project" value="TreeGrafter"/>
</dbReference>
<dbReference type="InterPro" id="IPR001645">
    <property type="entry name" value="Folylpolyglutamate_synth"/>
</dbReference>
<evidence type="ECO:0000256" key="1">
    <source>
        <dbReference type="ARBA" id="ARBA00008276"/>
    </source>
</evidence>
<evidence type="ECO:0000256" key="6">
    <source>
        <dbReference type="ARBA" id="ARBA00022840"/>
    </source>
</evidence>
<evidence type="ECO:0000259" key="10">
    <source>
        <dbReference type="Pfam" id="PF02875"/>
    </source>
</evidence>
<dbReference type="PANTHER" id="PTHR11136">
    <property type="entry name" value="FOLYLPOLYGLUTAMATE SYNTHASE-RELATED"/>
    <property type="match status" value="1"/>
</dbReference>
<evidence type="ECO:0000313" key="13">
    <source>
        <dbReference type="Proteomes" id="UP000230790"/>
    </source>
</evidence>
<name>A0A2M8QDC0_9CHLR</name>